<reference evidence="2 3" key="1">
    <citation type="submission" date="2024-04" db="EMBL/GenBank/DDBJ databases">
        <authorList>
            <person name="Fracassetti M."/>
        </authorList>
    </citation>
    <scope>NUCLEOTIDE SEQUENCE [LARGE SCALE GENOMIC DNA]</scope>
</reference>
<feature type="region of interest" description="Disordered" evidence="1">
    <location>
        <begin position="69"/>
        <end position="95"/>
    </location>
</feature>
<protein>
    <submittedName>
        <fullName evidence="2">Uncharacterized protein</fullName>
    </submittedName>
</protein>
<organism evidence="2 3">
    <name type="scientific">Linum trigynum</name>
    <dbReference type="NCBI Taxonomy" id="586398"/>
    <lineage>
        <taxon>Eukaryota</taxon>
        <taxon>Viridiplantae</taxon>
        <taxon>Streptophyta</taxon>
        <taxon>Embryophyta</taxon>
        <taxon>Tracheophyta</taxon>
        <taxon>Spermatophyta</taxon>
        <taxon>Magnoliopsida</taxon>
        <taxon>eudicotyledons</taxon>
        <taxon>Gunneridae</taxon>
        <taxon>Pentapetalae</taxon>
        <taxon>rosids</taxon>
        <taxon>fabids</taxon>
        <taxon>Malpighiales</taxon>
        <taxon>Linaceae</taxon>
        <taxon>Linum</taxon>
    </lineage>
</organism>
<feature type="compositionally biased region" description="Pro residues" evidence="1">
    <location>
        <begin position="71"/>
        <end position="81"/>
    </location>
</feature>
<gene>
    <name evidence="2" type="ORF">LTRI10_LOCUS40738</name>
</gene>
<dbReference type="Proteomes" id="UP001497516">
    <property type="component" value="Chromosome 7"/>
</dbReference>
<name>A0AAV2FT75_9ROSI</name>
<feature type="region of interest" description="Disordered" evidence="1">
    <location>
        <begin position="1"/>
        <end position="35"/>
    </location>
</feature>
<evidence type="ECO:0000256" key="1">
    <source>
        <dbReference type="SAM" id="MobiDB-lite"/>
    </source>
</evidence>
<proteinExistence type="predicted"/>
<keyword evidence="3" id="KW-1185">Reference proteome</keyword>
<dbReference type="EMBL" id="OZ034820">
    <property type="protein sequence ID" value="CAL1400625.1"/>
    <property type="molecule type" value="Genomic_DNA"/>
</dbReference>
<sequence length="95" mass="10363">MSDSRPTRRRPGSPQTPKPRPERDRQRRRRLVLPSATRHLFPPSLSIACLHCLSVVDLLCDVEAALAVPLQPVPPSPPPPCASSASPFTPPPPPH</sequence>
<dbReference type="AlphaFoldDB" id="A0AAV2FT75"/>
<accession>A0AAV2FT75</accession>
<evidence type="ECO:0000313" key="2">
    <source>
        <dbReference type="EMBL" id="CAL1400625.1"/>
    </source>
</evidence>
<evidence type="ECO:0000313" key="3">
    <source>
        <dbReference type="Proteomes" id="UP001497516"/>
    </source>
</evidence>